<feature type="transmembrane region" description="Helical" evidence="1">
    <location>
        <begin position="32"/>
        <end position="52"/>
    </location>
</feature>
<reference evidence="2" key="1">
    <citation type="submission" date="2019-08" db="EMBL/GenBank/DDBJ databases">
        <authorList>
            <person name="Kucharzyk K."/>
            <person name="Murdoch R.W."/>
            <person name="Higgins S."/>
            <person name="Loffler F."/>
        </authorList>
    </citation>
    <scope>NUCLEOTIDE SEQUENCE</scope>
</reference>
<evidence type="ECO:0000256" key="1">
    <source>
        <dbReference type="SAM" id="Phobius"/>
    </source>
</evidence>
<sequence length="173" mass="20088">MNWRTDWAFLVPITIVIIISYNIQIDSEKMKIAILGIVSAVITVTSSVYGIVLSNRLSKYRELNLKQFEMKAKSYAFFFELMTKFIIDIKKPTRKIDQRELDFLKFKSDIIAWGNESVIKEIKKIEDEASIEETNPAQRFNDIILALRKDLGHSDSSGFKPFHLFITDTKKCE</sequence>
<proteinExistence type="predicted"/>
<keyword evidence="1" id="KW-0472">Membrane</keyword>
<protein>
    <submittedName>
        <fullName evidence="2">Uncharacterized protein</fullName>
    </submittedName>
</protein>
<dbReference type="EMBL" id="VSSQ01000056">
    <property type="protein sequence ID" value="MPL71007.1"/>
    <property type="molecule type" value="Genomic_DNA"/>
</dbReference>
<keyword evidence="1" id="KW-1133">Transmembrane helix</keyword>
<keyword evidence="1" id="KW-0812">Transmembrane</keyword>
<comment type="caution">
    <text evidence="2">The sequence shown here is derived from an EMBL/GenBank/DDBJ whole genome shotgun (WGS) entry which is preliminary data.</text>
</comment>
<accession>A0A644TX40</accession>
<evidence type="ECO:0000313" key="2">
    <source>
        <dbReference type="EMBL" id="MPL71007.1"/>
    </source>
</evidence>
<feature type="transmembrane region" description="Helical" evidence="1">
    <location>
        <begin position="6"/>
        <end position="25"/>
    </location>
</feature>
<dbReference type="AlphaFoldDB" id="A0A644TX40"/>
<name>A0A644TX40_9ZZZZ</name>
<gene>
    <name evidence="2" type="ORF">SDC9_16772</name>
</gene>
<organism evidence="2">
    <name type="scientific">bioreactor metagenome</name>
    <dbReference type="NCBI Taxonomy" id="1076179"/>
    <lineage>
        <taxon>unclassified sequences</taxon>
        <taxon>metagenomes</taxon>
        <taxon>ecological metagenomes</taxon>
    </lineage>
</organism>